<dbReference type="PROSITE" id="PS50068">
    <property type="entry name" value="LDLRA_2"/>
    <property type="match status" value="1"/>
</dbReference>
<evidence type="ECO:0000313" key="2">
    <source>
        <dbReference type="EMBL" id="CAI3998686.1"/>
    </source>
</evidence>
<protein>
    <submittedName>
        <fullName evidence="2">Uncharacterized protein</fullName>
    </submittedName>
</protein>
<evidence type="ECO:0000256" key="1">
    <source>
        <dbReference type="ARBA" id="ARBA00023157"/>
    </source>
</evidence>
<name>A0A9P1CWK0_9DINO</name>
<comment type="caution">
    <text evidence="2">The sequence shown here is derived from an EMBL/GenBank/DDBJ whole genome shotgun (WGS) entry which is preliminary data.</text>
</comment>
<keyword evidence="1" id="KW-1015">Disulfide bond</keyword>
<dbReference type="InterPro" id="IPR002172">
    <property type="entry name" value="LDrepeatLR_classA_rpt"/>
</dbReference>
<dbReference type="EMBL" id="CAMXCT010002524">
    <property type="protein sequence ID" value="CAI3998686.1"/>
    <property type="molecule type" value="Genomic_DNA"/>
</dbReference>
<dbReference type="EMBL" id="CAMXCT020002524">
    <property type="protein sequence ID" value="CAL1152061.1"/>
    <property type="molecule type" value="Genomic_DNA"/>
</dbReference>
<sequence>MFASARPRANSSTTITMLNIRMNLEAEPFSVRNCKPLRNCLASNVHLLAIAPYHSVPGRIGESFVNDNVCDCPGTCADEEDWDCDTCACPDVCGIKNRNCFDVYFPCPLSNCTISIYRLNDGNCDCPTCADESKFTCDTCVSGCPTNQTCHQDYFYRCEYRTFRCADSSECSIAPSWLNDNVCDCQDCSDEEAWDCSNCSSGCRGCVNEKAVNCFGQQFNLNFSIQCPGYPAHPGSPAMKLGCAINYTALNDNNCDCPSCRDETTEKCGDGICSSSIFCSPGGVNSRICKCPTSCGESTSCAGKCMGDPLLRGGGVPIECVYYCPGAFCGKHVQILNNSVCDCFNCEDEEDWSCATCQCPAAPLDTLDFNEQGCGFEPLDVVLGGKGLVDDSVRDKISTCSYFRPPSPRKLPDGMDGSMANELLERASRTPRNNRLELAIDDFVSRALADDEVRKAMESATADGYTGPALQAEMDALATSIGMGKKSEAYGLVHSALAEREVQKVLENCVTTGYSEGAKEEVRLLVLKKAMAPQPERLELGLKPPYLPRTLPSGDKTSRRLQADFADLFKPLGLDRFDCPGTECFIPQFLVNNRVCDCPGCEDEEAFGCGTCIPVVPLGSVPVPAQTNIGVAVGVSLGVAVGVGLGVGLGVSAALSGVFAAVGLVQFTVANAEEFINNPNVQQGLKKAFIRLAGLAIAEAAVTLNWACAGDALAQLNSKLRRLGEAVKLCFEIEIEGEQQSLEACELLAGTSPGNAARVINEELKEVSDQEVQVVQWTANPNPRSKNPTQNTELPRPFEVPKAVGLDAGALLPAPVGPKAPVVGAPVGAPVGPPAVQSPVVVDGMDPSRGIKFSFN</sequence>
<proteinExistence type="predicted"/>
<keyword evidence="4" id="KW-1185">Reference proteome</keyword>
<dbReference type="Proteomes" id="UP001152797">
    <property type="component" value="Unassembled WGS sequence"/>
</dbReference>
<reference evidence="3 4" key="2">
    <citation type="submission" date="2024-05" db="EMBL/GenBank/DDBJ databases">
        <authorList>
            <person name="Chen Y."/>
            <person name="Shah S."/>
            <person name="Dougan E. K."/>
            <person name="Thang M."/>
            <person name="Chan C."/>
        </authorList>
    </citation>
    <scope>NUCLEOTIDE SEQUENCE [LARGE SCALE GENOMIC DNA]</scope>
</reference>
<evidence type="ECO:0000313" key="4">
    <source>
        <dbReference type="Proteomes" id="UP001152797"/>
    </source>
</evidence>
<gene>
    <name evidence="2" type="ORF">C1SCF055_LOCUS24962</name>
</gene>
<reference evidence="2" key="1">
    <citation type="submission" date="2022-10" db="EMBL/GenBank/DDBJ databases">
        <authorList>
            <person name="Chen Y."/>
            <person name="Dougan E. K."/>
            <person name="Chan C."/>
            <person name="Rhodes N."/>
            <person name="Thang M."/>
        </authorList>
    </citation>
    <scope>NUCLEOTIDE SEQUENCE</scope>
</reference>
<dbReference type="OrthoDB" id="493372at2759"/>
<dbReference type="EMBL" id="CAMXCT030002524">
    <property type="protein sequence ID" value="CAL4785998.1"/>
    <property type="molecule type" value="Genomic_DNA"/>
</dbReference>
<evidence type="ECO:0000313" key="3">
    <source>
        <dbReference type="EMBL" id="CAL4785998.1"/>
    </source>
</evidence>
<accession>A0A9P1CWK0</accession>
<dbReference type="AlphaFoldDB" id="A0A9P1CWK0"/>
<organism evidence="2">
    <name type="scientific">Cladocopium goreaui</name>
    <dbReference type="NCBI Taxonomy" id="2562237"/>
    <lineage>
        <taxon>Eukaryota</taxon>
        <taxon>Sar</taxon>
        <taxon>Alveolata</taxon>
        <taxon>Dinophyceae</taxon>
        <taxon>Suessiales</taxon>
        <taxon>Symbiodiniaceae</taxon>
        <taxon>Cladocopium</taxon>
    </lineage>
</organism>